<evidence type="ECO:0000256" key="2">
    <source>
        <dbReference type="ARBA" id="ARBA00022525"/>
    </source>
</evidence>
<reference evidence="11" key="2">
    <citation type="submission" date="2025-08" db="UniProtKB">
        <authorList>
            <consortium name="Ensembl"/>
        </authorList>
    </citation>
    <scope>IDENTIFICATION</scope>
</reference>
<dbReference type="PROSITE" id="PS01225">
    <property type="entry name" value="CTCK_2"/>
    <property type="match status" value="1"/>
</dbReference>
<keyword evidence="3" id="KW-0732">Signal</keyword>
<dbReference type="GO" id="GO:0005615">
    <property type="term" value="C:extracellular space"/>
    <property type="evidence" value="ECO:0007669"/>
    <property type="project" value="TreeGrafter"/>
</dbReference>
<dbReference type="SMART" id="SM00216">
    <property type="entry name" value="VWD"/>
    <property type="match status" value="3"/>
</dbReference>
<dbReference type="SMART" id="SM00041">
    <property type="entry name" value="CT"/>
    <property type="match status" value="1"/>
</dbReference>
<reference evidence="11" key="3">
    <citation type="submission" date="2025-09" db="UniProtKB">
        <authorList>
            <consortium name="Ensembl"/>
        </authorList>
    </citation>
    <scope>IDENTIFICATION</scope>
</reference>
<dbReference type="SMART" id="SM00215">
    <property type="entry name" value="VWC_out"/>
    <property type="match status" value="2"/>
</dbReference>
<evidence type="ECO:0000313" key="12">
    <source>
        <dbReference type="Proteomes" id="UP000694620"/>
    </source>
</evidence>
<accession>A0A8C4T9V2</accession>
<evidence type="ECO:0000256" key="4">
    <source>
        <dbReference type="ARBA" id="ARBA00022737"/>
    </source>
</evidence>
<dbReference type="Gene3D" id="2.10.25.10">
    <property type="entry name" value="Laminin"/>
    <property type="match status" value="3"/>
</dbReference>
<dbReference type="GO" id="GO:0031012">
    <property type="term" value="C:extracellular matrix"/>
    <property type="evidence" value="ECO:0007669"/>
    <property type="project" value="TreeGrafter"/>
</dbReference>
<reference evidence="11" key="1">
    <citation type="submission" date="2021-06" db="EMBL/GenBank/DDBJ databases">
        <authorList>
            <consortium name="Wellcome Sanger Institute Data Sharing"/>
        </authorList>
    </citation>
    <scope>NUCLEOTIDE SEQUENCE [LARGE SCALE GENOMIC DNA]</scope>
</reference>
<dbReference type="SUPFAM" id="SSF57567">
    <property type="entry name" value="Serine protease inhibitors"/>
    <property type="match status" value="3"/>
</dbReference>
<feature type="domain" description="VWFD" evidence="10">
    <location>
        <begin position="21"/>
        <end position="191"/>
    </location>
</feature>
<organism evidence="11 12">
    <name type="scientific">Erpetoichthys calabaricus</name>
    <name type="common">Rope fish</name>
    <name type="synonym">Calamoichthys calabaricus</name>
    <dbReference type="NCBI Taxonomy" id="27687"/>
    <lineage>
        <taxon>Eukaryota</taxon>
        <taxon>Metazoa</taxon>
        <taxon>Chordata</taxon>
        <taxon>Craniata</taxon>
        <taxon>Vertebrata</taxon>
        <taxon>Euteleostomi</taxon>
        <taxon>Actinopterygii</taxon>
        <taxon>Polypteriformes</taxon>
        <taxon>Polypteridae</taxon>
        <taxon>Erpetoichthys</taxon>
    </lineage>
</organism>
<dbReference type="Pfam" id="PF01826">
    <property type="entry name" value="TIL"/>
    <property type="match status" value="3"/>
</dbReference>
<dbReference type="Pfam" id="PF25962">
    <property type="entry name" value="TIL_OTOGL_Mucin"/>
    <property type="match status" value="1"/>
</dbReference>
<dbReference type="GeneTree" id="ENSGT00940000156076"/>
<dbReference type="Pfam" id="PF23244">
    <property type="entry name" value="VWF"/>
    <property type="match status" value="1"/>
</dbReference>
<feature type="disulfide bond" evidence="7">
    <location>
        <begin position="1691"/>
        <end position="1745"/>
    </location>
</feature>
<feature type="domain" description="VWFC" evidence="9">
    <location>
        <begin position="1501"/>
        <end position="1579"/>
    </location>
</feature>
<proteinExistence type="predicted"/>
<evidence type="ECO:0000313" key="11">
    <source>
        <dbReference type="Ensembl" id="ENSECRP00000027394.1"/>
    </source>
</evidence>
<dbReference type="Proteomes" id="UP000694620">
    <property type="component" value="Chromosome 2"/>
</dbReference>
<dbReference type="PROSITE" id="PS50184">
    <property type="entry name" value="VWFC_2"/>
    <property type="match status" value="1"/>
</dbReference>
<keyword evidence="12" id="KW-1185">Reference proteome</keyword>
<evidence type="ECO:0000259" key="10">
    <source>
        <dbReference type="PROSITE" id="PS51233"/>
    </source>
</evidence>
<feature type="disulfide bond" evidence="7">
    <location>
        <begin position="1695"/>
        <end position="1747"/>
    </location>
</feature>
<dbReference type="PANTHER" id="PTHR11339">
    <property type="entry name" value="EXTRACELLULAR MATRIX GLYCOPROTEIN RELATED"/>
    <property type="match status" value="1"/>
</dbReference>
<evidence type="ECO:0008006" key="13">
    <source>
        <dbReference type="Google" id="ProtNLM"/>
    </source>
</evidence>
<dbReference type="InterPro" id="IPR001846">
    <property type="entry name" value="VWF_type-D"/>
</dbReference>
<sequence length="1804" mass="200182">MKQSHPRQVSTLTSNPMHNNRVCSTWGKYHIKMFDGEVYQFPGTCNYVLTSQCGSAYEDFNIQIRRTIVNNQPWISHVTMKLDGTVVELSNGTISVNSKPIFVKKLFLLINVHLGLKVSPIDFGNFQKMDGPKETCEDVVPPPVSNKTQNMQILSSPVFAGCNALVSIDPFVQACVKDMVDCVKDKNSSCLCYTVSEYTRQCTHAGGQPQNWRTAEFCPKKCPQNLVYSECGSPCINTCSHPVQNQLCAQHCTDGCFCPPGTVFDNISKKGCIPVTKCSCTHNDKVYLPGESYSRNCHRCTCARGLWNCEDLECPGTCAVEGGSHINSFDGTQFTFHGDCTYLLSKVRNSFVILAEIVKCGVANTETCLKSVTLSMTRMNQVSSSEANFTVFMPSTFHMIIDTSFGVQLQIQLIPLMQVYVTLDASFKSQTCGLCGNFNNVQADDFNTNSGVVEGTASAFANTWKTMATCSDVADNYEDPCSQSVENEKFAKHWCSLLSDPSGPFAPCHDMVVSSTYEKTCMHDVCTYEQSEDLMCAAVSSYVRACAVKGVLLNGWRSNICMNYSTSCPETMTYSYSMTSCGRTCRSLSEPDPACNVQFVPVDGCGCKERTYMDDSGKCVPESNCPCYSKGVLVKAGEVVTKNGVMCTCSQGKLRCMESNKPICKKPMQYLNCSNIRPGSPGSECQKSCQTLHMECYSKACVSGCVCPDGLVSNGQGCIPASQCPCIHNGITYQPGQKIQVDCNTCTCNERKWNCTNQQCYGSCVIQGEGHYLTFDGKRFSFNGNCEYTIVQDYCGNNPDKGTFRVITENIPCGSTGTTCSKAIKLFLGQDEIRLSDGQYEVIKRDISIDLPYKISYMGMYLVMEIKPGLILMWDKKTSVHIKLSPLFKGNVCGLCGNFDGNANNDFTTSSQSVVVNALEFGNSWKVSPSCPDAKLPKDPCISNPYRQSWAQKQCSIIKSKVFAACHRQVDPTPYYDACVYDSCACDSGGDCECFCTSVAAYAAACNEANVCISWRRPDICPLFCDYYNGPDQCEWHHKPCGGPCIRTCRNPNGTCSTQIPRLEGKACTCIYNMKRYPLGALLYNTTDGIGGCISATCGANSTIIREVHSCTTTTVSPATTFLNETWNIDKCTLATCKGNNEIQTEGVKCKPVKQMTCANGRPAHKVYDDSGCCYDYECECVCEVVNVLHHVTFDGTSYIYRGNCTYVLVQQINNKYDDFRIYINEQQQELEKDVGSQSLWIFYKSNSVYLTREQNMNKVTMDVFLNDHQVFGSVNKDGFKVYTTGVLVYVEIPSFQGLVVYGGTFSRVQLPYKLFFNNTEGLCGTCTNDQKDDCRLPDGTISASCTEMPPYWLTSDQNNTVCAPETKPTVNMYPTLKGYRCNYALVVLYSVFAECHKLLPPDAFYNMCKADGCQVNTTTLECSNLQNYASMCAELGVCINWRNYTDGKCCKDINMFQTFGVSDLISRYNEEFVTKDHKAITIAEGCFCPNKTTLFNSQTDTCVSSCGKIFLIFPVFFQPNEIWQSNCHQCVCDKESMSIQCKPLQCPLLPVPSCNKDGQVLVTEPMVNNSCCNVSKCGESHITIGIKIVLKILCEAGYQLVARTPTDGCCPVYDCVCQLVHHFKNFNLTNISSREAMNRFILLLFNMVKCCLVLLSTGDEKPKQCKVHKNTTYITHEGCQSLNPVAVSSCEGACNTYSMYSSEANAMEHKCSCCQEVQTSFKNTTLKCSNGTIVSYSYIYVEECSCRDTRCEAKDHFCQWMRTLTQSKGQVQESAFITNNHQKQQCSKQCGAEFHKLIIQLNK</sequence>
<dbReference type="InterPro" id="IPR014853">
    <property type="entry name" value="VWF/SSPO/ZAN-like_Cys-rich_dom"/>
</dbReference>
<dbReference type="PROSITE" id="PS51233">
    <property type="entry name" value="VWFD"/>
    <property type="match status" value="4"/>
</dbReference>
<dbReference type="CDD" id="cd19941">
    <property type="entry name" value="TIL"/>
    <property type="match status" value="3"/>
</dbReference>
<dbReference type="SMART" id="SM00214">
    <property type="entry name" value="VWC"/>
    <property type="match status" value="3"/>
</dbReference>
<dbReference type="InterPro" id="IPR058753">
    <property type="entry name" value="TIL_OTOGL_Mucin"/>
</dbReference>
<dbReference type="FunFam" id="2.10.25.10:FF:000674">
    <property type="entry name" value="Mucin-2"/>
    <property type="match status" value="1"/>
</dbReference>
<dbReference type="PROSITE" id="PS01208">
    <property type="entry name" value="VWFC_1"/>
    <property type="match status" value="1"/>
</dbReference>
<dbReference type="Pfam" id="PF08742">
    <property type="entry name" value="C8"/>
    <property type="match status" value="4"/>
</dbReference>
<evidence type="ECO:0000256" key="3">
    <source>
        <dbReference type="ARBA" id="ARBA00022729"/>
    </source>
</evidence>
<dbReference type="FunFam" id="2.10.25.10:FF:000153">
    <property type="entry name" value="MUC5B isoform 1"/>
    <property type="match status" value="1"/>
</dbReference>
<keyword evidence="5 7" id="KW-1015">Disulfide bond</keyword>
<name>A0A8C4T9V2_ERPCA</name>
<dbReference type="InterPro" id="IPR001007">
    <property type="entry name" value="VWF_dom"/>
</dbReference>
<keyword evidence="4" id="KW-0677">Repeat</keyword>
<feature type="domain" description="VWFD" evidence="10">
    <location>
        <begin position="1181"/>
        <end position="1364"/>
    </location>
</feature>
<dbReference type="InterPro" id="IPR002919">
    <property type="entry name" value="TIL_dom"/>
</dbReference>
<evidence type="ECO:0000256" key="6">
    <source>
        <dbReference type="ARBA" id="ARBA00023180"/>
    </source>
</evidence>
<dbReference type="Ensembl" id="ENSECRT00000027968.1">
    <property type="protein sequence ID" value="ENSECRP00000027394.1"/>
    <property type="gene ID" value="ENSECRG00000018487.1"/>
</dbReference>
<keyword evidence="6" id="KW-0325">Glycoprotein</keyword>
<comment type="subcellular location">
    <subcellularLocation>
        <location evidence="1">Secreted</location>
    </subcellularLocation>
</comment>
<evidence type="ECO:0000259" key="9">
    <source>
        <dbReference type="PROSITE" id="PS50184"/>
    </source>
</evidence>
<dbReference type="InterPro" id="IPR050780">
    <property type="entry name" value="Mucin_vWF_Thrombospondin_sf"/>
</dbReference>
<feature type="domain" description="VWFD" evidence="10">
    <location>
        <begin position="762"/>
        <end position="932"/>
    </location>
</feature>
<dbReference type="Pfam" id="PF00094">
    <property type="entry name" value="VWD"/>
    <property type="match status" value="4"/>
</dbReference>
<feature type="domain" description="CTCK" evidence="8">
    <location>
        <begin position="1666"/>
        <end position="1753"/>
    </location>
</feature>
<dbReference type="SUPFAM" id="SSF57603">
    <property type="entry name" value="FnI-like domain"/>
    <property type="match status" value="1"/>
</dbReference>
<evidence type="ECO:0000256" key="1">
    <source>
        <dbReference type="ARBA" id="ARBA00004613"/>
    </source>
</evidence>
<dbReference type="SMART" id="SM00832">
    <property type="entry name" value="C8"/>
    <property type="match status" value="4"/>
</dbReference>
<keyword evidence="2" id="KW-0964">Secreted</keyword>
<evidence type="ECO:0000256" key="5">
    <source>
        <dbReference type="ARBA" id="ARBA00023157"/>
    </source>
</evidence>
<evidence type="ECO:0000256" key="7">
    <source>
        <dbReference type="PROSITE-ProRule" id="PRU00039"/>
    </source>
</evidence>
<feature type="disulfide bond" evidence="7">
    <location>
        <begin position="1680"/>
        <end position="1729"/>
    </location>
</feature>
<protein>
    <recommendedName>
        <fullName evidence="13">Mucin-5AC</fullName>
    </recommendedName>
</protein>
<dbReference type="PANTHER" id="PTHR11339:SF371">
    <property type="entry name" value="MUCIN-2"/>
    <property type="match status" value="1"/>
</dbReference>
<dbReference type="InterPro" id="IPR036084">
    <property type="entry name" value="Ser_inhib-like_sf"/>
</dbReference>
<feature type="domain" description="VWFD" evidence="10">
    <location>
        <begin position="316"/>
        <end position="471"/>
    </location>
</feature>
<evidence type="ECO:0000259" key="8">
    <source>
        <dbReference type="PROSITE" id="PS01225"/>
    </source>
</evidence>
<comment type="caution">
    <text evidence="7">Lacks conserved residue(s) required for the propagation of feature annotation.</text>
</comment>
<dbReference type="InterPro" id="IPR006207">
    <property type="entry name" value="Cys_knot_C"/>
</dbReference>
<dbReference type="PROSITE" id="PS01185">
    <property type="entry name" value="CTCK_1"/>
    <property type="match status" value="1"/>
</dbReference>